<proteinExistence type="predicted"/>
<dbReference type="EMBL" id="SNZK01000020">
    <property type="protein sequence ID" value="TDR50570.1"/>
    <property type="molecule type" value="Genomic_DNA"/>
</dbReference>
<dbReference type="Pfam" id="PF13692">
    <property type="entry name" value="Glyco_trans_1_4"/>
    <property type="match status" value="1"/>
</dbReference>
<dbReference type="PANTHER" id="PTHR12526">
    <property type="entry name" value="GLYCOSYLTRANSFERASE"/>
    <property type="match status" value="1"/>
</dbReference>
<evidence type="ECO:0000313" key="3">
    <source>
        <dbReference type="Proteomes" id="UP000295558"/>
    </source>
</evidence>
<name>A0A4R6ZEM4_9LIST</name>
<keyword evidence="3" id="KW-1185">Reference proteome</keyword>
<gene>
    <name evidence="2" type="ORF">DFP96_12014</name>
</gene>
<dbReference type="Gene3D" id="3.40.50.2000">
    <property type="entry name" value="Glycogen Phosphorylase B"/>
    <property type="match status" value="2"/>
</dbReference>
<evidence type="ECO:0000259" key="1">
    <source>
        <dbReference type="Pfam" id="PF13579"/>
    </source>
</evidence>
<reference evidence="2 3" key="1">
    <citation type="submission" date="2019-03" db="EMBL/GenBank/DDBJ databases">
        <title>Genomic Encyclopedia of Type Strains, Phase III (KMG-III): the genomes of soil and plant-associated and newly described type strains.</title>
        <authorList>
            <person name="Whitman W."/>
        </authorList>
    </citation>
    <scope>NUCLEOTIDE SEQUENCE [LARGE SCALE GENOMIC DNA]</scope>
    <source>
        <strain evidence="2 3">CECT 7972</strain>
    </source>
</reference>
<dbReference type="Pfam" id="PF13579">
    <property type="entry name" value="Glyco_trans_4_4"/>
    <property type="match status" value="1"/>
</dbReference>
<dbReference type="GO" id="GO:0016757">
    <property type="term" value="F:glycosyltransferase activity"/>
    <property type="evidence" value="ECO:0007669"/>
    <property type="project" value="TreeGrafter"/>
</dbReference>
<comment type="caution">
    <text evidence="2">The sequence shown here is derived from an EMBL/GenBank/DDBJ whole genome shotgun (WGS) entry which is preliminary data.</text>
</comment>
<dbReference type="SUPFAM" id="SSF53756">
    <property type="entry name" value="UDP-Glycosyltransferase/glycogen phosphorylase"/>
    <property type="match status" value="1"/>
</dbReference>
<keyword evidence="2" id="KW-0808">Transferase</keyword>
<dbReference type="AlphaFoldDB" id="A0A4R6ZEM4"/>
<sequence>MKILYIHQHFQKEKGATRSYEFSKYFLKQGHNVTLITGTGTSETTAEGLEVISTATKYNQKMSKWRRIQAFGQFMTGSFKQGMKQKSIDVIYATSTPITVGLVGLALSKIKRVPFVFEVRDVWPDIPVELGYLKNRFLIGMLSYLEKQLYKHAAYIVALSPAMKENIVAKGVSSEKVHVVENLANNEAMDRITAKIPTYLDVESWMKNRFVVVHPGTMGEVNGLKHLVNVASAMKDKSHIGFLLIGEGSEKAALQQQVAEQGLENVLVLDEMPKKEVQSFVKCCDLGAMTVKDARILWDNSANKFFDFLAAGLPVILNYQGWQHDVLVKSGAGKGFLYADQAGYCRFIEELAEDKARYIKAQKSSKRLSENYDAERLAGRVHDILVKGVARNEALY</sequence>
<evidence type="ECO:0000313" key="2">
    <source>
        <dbReference type="EMBL" id="TDR50570.1"/>
    </source>
</evidence>
<dbReference type="STRING" id="1265846.PROCOU_13368"/>
<protein>
    <submittedName>
        <fullName evidence="2">Glycosyltransferase involved in cell wall biosynthesis</fullName>
    </submittedName>
</protein>
<dbReference type="RefSeq" id="WP_133621193.1">
    <property type="nucleotide sequence ID" value="NZ_JAASUO010000028.1"/>
</dbReference>
<dbReference type="PANTHER" id="PTHR12526:SF638">
    <property type="entry name" value="SPORE COAT PROTEIN SA"/>
    <property type="match status" value="1"/>
</dbReference>
<organism evidence="2 3">
    <name type="scientific">Listeria rocourtiae</name>
    <dbReference type="NCBI Taxonomy" id="647910"/>
    <lineage>
        <taxon>Bacteria</taxon>
        <taxon>Bacillati</taxon>
        <taxon>Bacillota</taxon>
        <taxon>Bacilli</taxon>
        <taxon>Bacillales</taxon>
        <taxon>Listeriaceae</taxon>
        <taxon>Listeria</taxon>
    </lineage>
</organism>
<dbReference type="OrthoDB" id="9811902at2"/>
<feature type="domain" description="Glycosyltransferase subfamily 4-like N-terminal" evidence="1">
    <location>
        <begin position="18"/>
        <end position="182"/>
    </location>
</feature>
<accession>A0A4R6ZEM4</accession>
<dbReference type="InterPro" id="IPR028098">
    <property type="entry name" value="Glyco_trans_4-like_N"/>
</dbReference>
<dbReference type="CDD" id="cd03794">
    <property type="entry name" value="GT4_WbuB-like"/>
    <property type="match status" value="1"/>
</dbReference>
<dbReference type="Proteomes" id="UP000295558">
    <property type="component" value="Unassembled WGS sequence"/>
</dbReference>